<gene>
    <name evidence="4" type="ORF">GCM10009858_43880</name>
</gene>
<comment type="caution">
    <text evidence="4">The sequence shown here is derived from an EMBL/GenBank/DDBJ whole genome shotgun (WGS) entry which is preliminary data.</text>
</comment>
<accession>A0ABP5ZLW2</accession>
<feature type="chain" id="PRO_5046335384" evidence="3">
    <location>
        <begin position="40"/>
        <end position="899"/>
    </location>
</feature>
<proteinExistence type="predicted"/>
<keyword evidence="2" id="KW-0472">Membrane</keyword>
<feature type="transmembrane region" description="Helical" evidence="2">
    <location>
        <begin position="871"/>
        <end position="892"/>
    </location>
</feature>
<organism evidence="4 5">
    <name type="scientific">Terrabacter carboxydivorans</name>
    <dbReference type="NCBI Taxonomy" id="619730"/>
    <lineage>
        <taxon>Bacteria</taxon>
        <taxon>Bacillati</taxon>
        <taxon>Actinomycetota</taxon>
        <taxon>Actinomycetes</taxon>
        <taxon>Micrococcales</taxon>
        <taxon>Intrasporangiaceae</taxon>
        <taxon>Terrabacter</taxon>
    </lineage>
</organism>
<feature type="signal peptide" evidence="3">
    <location>
        <begin position="1"/>
        <end position="39"/>
    </location>
</feature>
<name>A0ABP5ZLW2_9MICO</name>
<dbReference type="PROSITE" id="PS51318">
    <property type="entry name" value="TAT"/>
    <property type="match status" value="1"/>
</dbReference>
<keyword evidence="5" id="KW-1185">Reference proteome</keyword>
<keyword evidence="2" id="KW-0812">Transmembrane</keyword>
<keyword evidence="3" id="KW-0732">Signal</keyword>
<evidence type="ECO:0000313" key="5">
    <source>
        <dbReference type="Proteomes" id="UP001500730"/>
    </source>
</evidence>
<protein>
    <submittedName>
        <fullName evidence="4">Uncharacterized protein</fullName>
    </submittedName>
</protein>
<feature type="compositionally biased region" description="Low complexity" evidence="1">
    <location>
        <begin position="773"/>
        <end position="786"/>
    </location>
</feature>
<sequence length="899" mass="92280">MKRRAPAPGGGRRLLSAGSAAAAAVVVLALASAAAPATAASSPTPGTGAWSRTQHLARTFADPSGPLTVDERDVTVSVDKTRELRGRERVQISWSGAHPSAARAVNPFGEGGLLQEYPVVIMQCRGLDDPSLPVAQQLRPETCWTSTRMQRSAGTADRVAVWRHDAYATEAARAQVTGLLPYPSSCPPTAGLSVHLTPFVAAKGTSYPACDATSMPPEAAVGATFPPAEIAAFTDLDGRGSTSFEVRTDVENESLGCSNTVACSIVVVPIMGVSCVDADPECTKTGRFLEGSSNFAGEGVDDAVSPAYWWAASNWRGRFSVPISFGLPPNACDLLDPRAPVGFFGSELMAQASVQWAPAYCLRKDRFKFQHNVMPDKAAFGLMTSKNAAAAFVSAGRAAPAGTKVAYAPTAVTGFGIAYAVDKPGNAGEQEQLRLTPRLLAKLLTESYAASDLGRQRPGLASNPLSINRDPEFVALNPGLDSIEREASATLLSLSNSSDVITTLTSYIAADPEAMAFVSGKPDPWGMTVNPAYRNLPLPTDQIPILDTFVPKSALECRLQNPTPYLPLVAAPVSSLRTVATAVLDAWPNVQTKCDRSTTSDPWKLGRVDRQGIGSRFMLGLVSLGDASRFGLRTASLQTSVRSTAPTRFTDATGRTFVAPTRESLAAAVALGKQSAPMAPFTWTQEQVRRAGNAYPGTQIVYTAALLSGLTKTTAAEVASFITVSSSEGQRTGPGNGQLPEGFLPITSSGPTAALRTSAIAVAGAIRAQKALSSGSSVPGSDSPPGAVGGPSAGGTTPAAGSGVVGGTQVGGDTTGVAGAPPGGPAGAAPPPAGPGASAPARAPSRVAAPGVVMAAAVPTRTVTSKVGSTLLPVLLIIGPLAGLLAAGALGLRRGRRMP</sequence>
<keyword evidence="2" id="KW-1133">Transmembrane helix</keyword>
<evidence type="ECO:0000256" key="3">
    <source>
        <dbReference type="SAM" id="SignalP"/>
    </source>
</evidence>
<dbReference type="InterPro" id="IPR006311">
    <property type="entry name" value="TAT_signal"/>
</dbReference>
<feature type="compositionally biased region" description="Gly residues" evidence="1">
    <location>
        <begin position="803"/>
        <end position="814"/>
    </location>
</feature>
<feature type="region of interest" description="Disordered" evidence="1">
    <location>
        <begin position="772"/>
        <end position="843"/>
    </location>
</feature>
<evidence type="ECO:0000313" key="4">
    <source>
        <dbReference type="EMBL" id="GAA2500823.1"/>
    </source>
</evidence>
<dbReference type="RefSeq" id="WP_344257242.1">
    <property type="nucleotide sequence ID" value="NZ_BAAARE010000031.1"/>
</dbReference>
<feature type="compositionally biased region" description="Pro residues" evidence="1">
    <location>
        <begin position="822"/>
        <end position="834"/>
    </location>
</feature>
<evidence type="ECO:0000256" key="2">
    <source>
        <dbReference type="SAM" id="Phobius"/>
    </source>
</evidence>
<dbReference type="Proteomes" id="UP001500730">
    <property type="component" value="Unassembled WGS sequence"/>
</dbReference>
<evidence type="ECO:0000256" key="1">
    <source>
        <dbReference type="SAM" id="MobiDB-lite"/>
    </source>
</evidence>
<dbReference type="EMBL" id="BAAARE010000031">
    <property type="protein sequence ID" value="GAA2500823.1"/>
    <property type="molecule type" value="Genomic_DNA"/>
</dbReference>
<reference evidence="5" key="1">
    <citation type="journal article" date="2019" name="Int. J. Syst. Evol. Microbiol.">
        <title>The Global Catalogue of Microorganisms (GCM) 10K type strain sequencing project: providing services to taxonomists for standard genome sequencing and annotation.</title>
        <authorList>
            <consortium name="The Broad Institute Genomics Platform"/>
            <consortium name="The Broad Institute Genome Sequencing Center for Infectious Disease"/>
            <person name="Wu L."/>
            <person name="Ma J."/>
        </authorList>
    </citation>
    <scope>NUCLEOTIDE SEQUENCE [LARGE SCALE GENOMIC DNA]</scope>
    <source>
        <strain evidence="5">JCM 16259</strain>
    </source>
</reference>